<proteinExistence type="predicted"/>
<comment type="caution">
    <text evidence="1">The sequence shown here is derived from an EMBL/GenBank/DDBJ whole genome shotgun (WGS) entry which is preliminary data.</text>
</comment>
<sequence>MNSTCEYDCLGDTVGTWKCGMSCIALAVNPRICLAGLELLLSLIIITAYGFISEIFIFEFVAVVTF</sequence>
<organism evidence="1 2">
    <name type="scientific">Trifolium pratense</name>
    <name type="common">Red clover</name>
    <dbReference type="NCBI Taxonomy" id="57577"/>
    <lineage>
        <taxon>Eukaryota</taxon>
        <taxon>Viridiplantae</taxon>
        <taxon>Streptophyta</taxon>
        <taxon>Embryophyta</taxon>
        <taxon>Tracheophyta</taxon>
        <taxon>Spermatophyta</taxon>
        <taxon>Magnoliopsida</taxon>
        <taxon>eudicotyledons</taxon>
        <taxon>Gunneridae</taxon>
        <taxon>Pentapetalae</taxon>
        <taxon>rosids</taxon>
        <taxon>fabids</taxon>
        <taxon>Fabales</taxon>
        <taxon>Fabaceae</taxon>
        <taxon>Papilionoideae</taxon>
        <taxon>50 kb inversion clade</taxon>
        <taxon>NPAAA clade</taxon>
        <taxon>Hologalegina</taxon>
        <taxon>IRL clade</taxon>
        <taxon>Trifolieae</taxon>
        <taxon>Trifolium</taxon>
    </lineage>
</organism>
<name>A0ACB0IT75_TRIPR</name>
<dbReference type="EMBL" id="CASHSV030000002">
    <property type="protein sequence ID" value="CAJ2635774.1"/>
    <property type="molecule type" value="Genomic_DNA"/>
</dbReference>
<keyword evidence="2" id="KW-1185">Reference proteome</keyword>
<evidence type="ECO:0000313" key="2">
    <source>
        <dbReference type="Proteomes" id="UP001177021"/>
    </source>
</evidence>
<gene>
    <name evidence="1" type="ORF">MILVUS5_LOCUS6388</name>
</gene>
<reference evidence="1" key="1">
    <citation type="submission" date="2023-10" db="EMBL/GenBank/DDBJ databases">
        <authorList>
            <person name="Rodriguez Cubillos JULIANA M."/>
            <person name="De Vega J."/>
        </authorList>
    </citation>
    <scope>NUCLEOTIDE SEQUENCE</scope>
</reference>
<dbReference type="Proteomes" id="UP001177021">
    <property type="component" value="Unassembled WGS sequence"/>
</dbReference>
<evidence type="ECO:0000313" key="1">
    <source>
        <dbReference type="EMBL" id="CAJ2635774.1"/>
    </source>
</evidence>
<protein>
    <submittedName>
        <fullName evidence="1">Uncharacterized protein</fullName>
    </submittedName>
</protein>
<accession>A0ACB0IT75</accession>